<evidence type="ECO:0000313" key="19">
    <source>
        <dbReference type="Proteomes" id="UP001154282"/>
    </source>
</evidence>
<dbReference type="AlphaFoldDB" id="A0AAV0MAA2"/>
<dbReference type="Gene3D" id="3.30.200.20">
    <property type="entry name" value="Phosphorylase Kinase, domain 1"/>
    <property type="match status" value="1"/>
</dbReference>
<dbReference type="Pfam" id="PF13540">
    <property type="entry name" value="RCC1_2"/>
    <property type="match status" value="1"/>
</dbReference>
<dbReference type="FunFam" id="1.10.510.10:FF:000569">
    <property type="entry name" value="Serine/threonine-protein kinase-like protein CCR4"/>
    <property type="match status" value="1"/>
</dbReference>
<dbReference type="InterPro" id="IPR017441">
    <property type="entry name" value="Protein_kinase_ATP_BS"/>
</dbReference>
<dbReference type="InterPro" id="IPR011009">
    <property type="entry name" value="Kinase-like_dom_sf"/>
</dbReference>
<keyword evidence="5" id="KW-0812">Transmembrane</keyword>
<keyword evidence="12" id="KW-0325">Glycoprotein</keyword>
<dbReference type="EC" id="2.7.11.1" evidence="2"/>
<feature type="compositionally biased region" description="Low complexity" evidence="16">
    <location>
        <begin position="524"/>
        <end position="534"/>
    </location>
</feature>
<dbReference type="Proteomes" id="UP001154282">
    <property type="component" value="Unassembled WGS sequence"/>
</dbReference>
<dbReference type="SMART" id="SM00220">
    <property type="entry name" value="S_TKc"/>
    <property type="match status" value="1"/>
</dbReference>
<feature type="compositionally biased region" description="Gly residues" evidence="16">
    <location>
        <begin position="508"/>
        <end position="523"/>
    </location>
</feature>
<comment type="catalytic activity">
    <reaction evidence="13">
        <text>L-threonyl-[protein] + ATP = O-phospho-L-threonyl-[protein] + ADP + H(+)</text>
        <dbReference type="Rhea" id="RHEA:46608"/>
        <dbReference type="Rhea" id="RHEA-COMP:11060"/>
        <dbReference type="Rhea" id="RHEA-COMP:11605"/>
        <dbReference type="ChEBI" id="CHEBI:15378"/>
        <dbReference type="ChEBI" id="CHEBI:30013"/>
        <dbReference type="ChEBI" id="CHEBI:30616"/>
        <dbReference type="ChEBI" id="CHEBI:61977"/>
        <dbReference type="ChEBI" id="CHEBI:456216"/>
        <dbReference type="EC" id="2.7.11.1"/>
    </reaction>
</comment>
<feature type="compositionally biased region" description="Pro residues" evidence="16">
    <location>
        <begin position="9"/>
        <end position="18"/>
    </location>
</feature>
<evidence type="ECO:0000256" key="16">
    <source>
        <dbReference type="SAM" id="MobiDB-lite"/>
    </source>
</evidence>
<dbReference type="InterPro" id="IPR000719">
    <property type="entry name" value="Prot_kinase_dom"/>
</dbReference>
<evidence type="ECO:0000256" key="5">
    <source>
        <dbReference type="ARBA" id="ARBA00022692"/>
    </source>
</evidence>
<evidence type="ECO:0000256" key="7">
    <source>
        <dbReference type="ARBA" id="ARBA00022741"/>
    </source>
</evidence>
<dbReference type="SUPFAM" id="SSF50985">
    <property type="entry name" value="RCC1/BLIP-II"/>
    <property type="match status" value="1"/>
</dbReference>
<organism evidence="18 19">
    <name type="scientific">Linum tenue</name>
    <dbReference type="NCBI Taxonomy" id="586396"/>
    <lineage>
        <taxon>Eukaryota</taxon>
        <taxon>Viridiplantae</taxon>
        <taxon>Streptophyta</taxon>
        <taxon>Embryophyta</taxon>
        <taxon>Tracheophyta</taxon>
        <taxon>Spermatophyta</taxon>
        <taxon>Magnoliopsida</taxon>
        <taxon>eudicotyledons</taxon>
        <taxon>Gunneridae</taxon>
        <taxon>Pentapetalae</taxon>
        <taxon>rosids</taxon>
        <taxon>fabids</taxon>
        <taxon>Malpighiales</taxon>
        <taxon>Linaceae</taxon>
        <taxon>Linum</taxon>
    </lineage>
</organism>
<dbReference type="PANTHER" id="PTHR46146">
    <property type="entry name" value="SERINE/THREONINE-PROTEIN KINASE-LIKE PROTEIN CCR4"/>
    <property type="match status" value="1"/>
</dbReference>
<evidence type="ECO:0000256" key="8">
    <source>
        <dbReference type="ARBA" id="ARBA00022777"/>
    </source>
</evidence>
<feature type="compositionally biased region" description="Pro residues" evidence="16">
    <location>
        <begin position="36"/>
        <end position="48"/>
    </location>
</feature>
<comment type="subcellular location">
    <subcellularLocation>
        <location evidence="1">Membrane</location>
        <topology evidence="1">Single-pass membrane protein</topology>
    </subcellularLocation>
</comment>
<dbReference type="FunFam" id="3.30.200.20:FF:000039">
    <property type="entry name" value="receptor-like protein kinase FERONIA"/>
    <property type="match status" value="1"/>
</dbReference>
<evidence type="ECO:0000256" key="3">
    <source>
        <dbReference type="ARBA" id="ARBA00022527"/>
    </source>
</evidence>
<sequence>MKTQSLSRFPPPPSPFSPIPSLETKTRPNEAAPARRSPPTPPPPPPSSARPFSMKSAPSPAFLRSTVAAVVILFCVPLLSHALGSGSTLAVISGSPAACGIVSNQATQSIVCFRPPGGNSGGSLPPIVALQPNISFSSISGGQDIFCGVRSGGSALLCWDTFSPDNNSAIPNSVKRIYFSASVLLQSVSVGGDQVCSTTAAVGDSDSNSGTVRCWRGDERFRTQLPGDRFRAISSGYGFSCGISANGSRIRCWGSDPIAQRIEMGFANMSMLTVQAGGSHVCGVNSNGFVVCRGDNSSGQLNSPLNSLPLEYSQLALGANHSCALRWSNGSVVCWGGNGGMVVNGIEGIFFESIVLGTNFLCGILSNNLSTICWGPGWPSNSNSEPYQILPLPPILPGPCIQSSSCDECGVYEDSQNWCGDSGVICRPCGFNASIEASPPPPFLTSPLPPPPSSSSFSNGLLSFAVVGSVGGLAGICTLFYCLWTGARKKVHNSVQPTITRADSNNDNGGGSNTSNNIGGGGIIITSRSSTFRRQSSRAMRRQRSGTSSEHADPRAEEFALSELAAATDGFSTENKIGAGSYGVVYRGKLADGREVAIKRGETSKKAKKYQEKENAFESELSFLSRLHHKHLVRLVGYCDDGGDEKLLVYEYMKNGALYDHLHDRNNVAKPSSLINSWKMRIKIALDAARGIEYLHNYAVPPIIHRDIKSSNILLDGNWVARVSDFGLSLLGPDPEMGYRRPAKAAGTVGYIDPEYYSLNVLTAKSDVYGLGVVLLELLTGKRAIFKGDDGEGTPTSVVEYAAARIAGEELWGILDGRVGQPDVNEAEAVELVGYTAMHCVSTEGKDRPTMPDIVVNLERALVLCEGSHGSISSGAISIVSE</sequence>
<feature type="region of interest" description="Disordered" evidence="16">
    <location>
        <begin position="499"/>
        <end position="555"/>
    </location>
</feature>
<evidence type="ECO:0000256" key="10">
    <source>
        <dbReference type="ARBA" id="ARBA00022989"/>
    </source>
</evidence>
<feature type="region of interest" description="Disordered" evidence="16">
    <location>
        <begin position="1"/>
        <end position="55"/>
    </location>
</feature>
<name>A0AAV0MAA2_9ROSI</name>
<feature type="domain" description="Protein kinase" evidence="17">
    <location>
        <begin position="571"/>
        <end position="863"/>
    </location>
</feature>
<reference evidence="18" key="1">
    <citation type="submission" date="2022-08" db="EMBL/GenBank/DDBJ databases">
        <authorList>
            <person name="Gutierrez-Valencia J."/>
        </authorList>
    </citation>
    <scope>NUCLEOTIDE SEQUENCE</scope>
</reference>
<dbReference type="GO" id="GO:0005524">
    <property type="term" value="F:ATP binding"/>
    <property type="evidence" value="ECO:0007669"/>
    <property type="project" value="UniProtKB-UniRule"/>
</dbReference>
<evidence type="ECO:0000256" key="6">
    <source>
        <dbReference type="ARBA" id="ARBA00022729"/>
    </source>
</evidence>
<feature type="binding site" evidence="15">
    <location>
        <position position="599"/>
    </location>
    <ligand>
        <name>ATP</name>
        <dbReference type="ChEBI" id="CHEBI:30616"/>
    </ligand>
</feature>
<comment type="catalytic activity">
    <reaction evidence="14">
        <text>L-seryl-[protein] + ATP = O-phospho-L-seryl-[protein] + ADP + H(+)</text>
        <dbReference type="Rhea" id="RHEA:17989"/>
        <dbReference type="Rhea" id="RHEA-COMP:9863"/>
        <dbReference type="Rhea" id="RHEA-COMP:11604"/>
        <dbReference type="ChEBI" id="CHEBI:15378"/>
        <dbReference type="ChEBI" id="CHEBI:29999"/>
        <dbReference type="ChEBI" id="CHEBI:30616"/>
        <dbReference type="ChEBI" id="CHEBI:83421"/>
        <dbReference type="ChEBI" id="CHEBI:456216"/>
        <dbReference type="EC" id="2.7.11.1"/>
    </reaction>
</comment>
<keyword evidence="6" id="KW-0732">Signal</keyword>
<dbReference type="PROSITE" id="PS00107">
    <property type="entry name" value="PROTEIN_KINASE_ATP"/>
    <property type="match status" value="1"/>
</dbReference>
<evidence type="ECO:0000259" key="17">
    <source>
        <dbReference type="PROSITE" id="PS50011"/>
    </source>
</evidence>
<keyword evidence="9 15" id="KW-0067">ATP-binding</keyword>
<keyword evidence="19" id="KW-1185">Reference proteome</keyword>
<accession>A0AAV0MAA2</accession>
<evidence type="ECO:0000256" key="2">
    <source>
        <dbReference type="ARBA" id="ARBA00012513"/>
    </source>
</evidence>
<keyword evidence="11" id="KW-0472">Membrane</keyword>
<dbReference type="PROSITE" id="PS00108">
    <property type="entry name" value="PROTEIN_KINASE_ST"/>
    <property type="match status" value="1"/>
</dbReference>
<feature type="compositionally biased region" description="Basic residues" evidence="16">
    <location>
        <begin position="535"/>
        <end position="544"/>
    </location>
</feature>
<dbReference type="EMBL" id="CAMGYJ010000007">
    <property type="protein sequence ID" value="CAI0443652.1"/>
    <property type="molecule type" value="Genomic_DNA"/>
</dbReference>
<evidence type="ECO:0000256" key="13">
    <source>
        <dbReference type="ARBA" id="ARBA00047899"/>
    </source>
</evidence>
<dbReference type="GO" id="GO:0004674">
    <property type="term" value="F:protein serine/threonine kinase activity"/>
    <property type="evidence" value="ECO:0007669"/>
    <property type="project" value="UniProtKB-KW"/>
</dbReference>
<keyword evidence="10" id="KW-1133">Transmembrane helix</keyword>
<evidence type="ECO:0000256" key="15">
    <source>
        <dbReference type="PROSITE-ProRule" id="PRU10141"/>
    </source>
</evidence>
<dbReference type="Gene3D" id="1.10.510.10">
    <property type="entry name" value="Transferase(Phosphotransferase) domain 1"/>
    <property type="match status" value="1"/>
</dbReference>
<dbReference type="GO" id="GO:0042803">
    <property type="term" value="F:protein homodimerization activity"/>
    <property type="evidence" value="ECO:0007669"/>
    <property type="project" value="UniProtKB-ARBA"/>
</dbReference>
<evidence type="ECO:0000256" key="14">
    <source>
        <dbReference type="ARBA" id="ARBA00048679"/>
    </source>
</evidence>
<dbReference type="GO" id="GO:0016020">
    <property type="term" value="C:membrane"/>
    <property type="evidence" value="ECO:0007669"/>
    <property type="project" value="UniProtKB-SubCell"/>
</dbReference>
<dbReference type="InterPro" id="IPR008271">
    <property type="entry name" value="Ser/Thr_kinase_AS"/>
</dbReference>
<evidence type="ECO:0000313" key="18">
    <source>
        <dbReference type="EMBL" id="CAI0443652.1"/>
    </source>
</evidence>
<protein>
    <recommendedName>
        <fullName evidence="2">non-specific serine/threonine protein kinase</fullName>
        <ecNumber evidence="2">2.7.11.1</ecNumber>
    </recommendedName>
</protein>
<dbReference type="Pfam" id="PF00069">
    <property type="entry name" value="Pkinase"/>
    <property type="match status" value="1"/>
</dbReference>
<keyword evidence="8" id="KW-0418">Kinase</keyword>
<dbReference type="Gene3D" id="2.130.10.30">
    <property type="entry name" value="Regulator of chromosome condensation 1/beta-lactamase-inhibitor protein II"/>
    <property type="match status" value="2"/>
</dbReference>
<dbReference type="PANTHER" id="PTHR46146:SF3">
    <property type="entry name" value="SERINE_THREONINE-PROTEIN KINASE-LIKE PROTEIN CCR3-RELATED"/>
    <property type="match status" value="1"/>
</dbReference>
<dbReference type="SUPFAM" id="SSF56112">
    <property type="entry name" value="Protein kinase-like (PK-like)"/>
    <property type="match status" value="1"/>
</dbReference>
<evidence type="ECO:0000256" key="1">
    <source>
        <dbReference type="ARBA" id="ARBA00004167"/>
    </source>
</evidence>
<keyword evidence="7 15" id="KW-0547">Nucleotide-binding</keyword>
<proteinExistence type="predicted"/>
<evidence type="ECO:0000256" key="4">
    <source>
        <dbReference type="ARBA" id="ARBA00022679"/>
    </source>
</evidence>
<dbReference type="PROSITE" id="PS50011">
    <property type="entry name" value="PROTEIN_KINASE_DOM"/>
    <property type="match status" value="1"/>
</dbReference>
<comment type="caution">
    <text evidence="18">The sequence shown here is derived from an EMBL/GenBank/DDBJ whole genome shotgun (WGS) entry which is preliminary data.</text>
</comment>
<evidence type="ECO:0000256" key="11">
    <source>
        <dbReference type="ARBA" id="ARBA00023136"/>
    </source>
</evidence>
<dbReference type="InterPro" id="IPR009091">
    <property type="entry name" value="RCC1/BLIP-II"/>
</dbReference>
<gene>
    <name evidence="18" type="ORF">LITE_LOCUS27767</name>
</gene>
<keyword evidence="4" id="KW-0808">Transferase</keyword>
<evidence type="ECO:0000256" key="12">
    <source>
        <dbReference type="ARBA" id="ARBA00023180"/>
    </source>
</evidence>
<keyword evidence="3" id="KW-0723">Serine/threonine-protein kinase</keyword>
<evidence type="ECO:0000256" key="9">
    <source>
        <dbReference type="ARBA" id="ARBA00022840"/>
    </source>
</evidence>